<evidence type="ECO:0000313" key="32">
    <source>
        <dbReference type="Proteomes" id="UP000460333"/>
    </source>
</evidence>
<evidence type="ECO:0000256" key="1">
    <source>
        <dbReference type="ARBA" id="ARBA00023015"/>
    </source>
</evidence>
<dbReference type="EMBL" id="WDRM01000010">
    <property type="protein sequence ID" value="KAB7338232.1"/>
    <property type="molecule type" value="Genomic_DNA"/>
</dbReference>
<evidence type="ECO:0000313" key="17">
    <source>
        <dbReference type="EMBL" id="KAB7359095.1"/>
    </source>
</evidence>
<evidence type="ECO:0000313" key="7">
    <source>
        <dbReference type="EMBL" id="KAB6838520.1"/>
    </source>
</evidence>
<evidence type="ECO:0000313" key="15">
    <source>
        <dbReference type="EMBL" id="KAB7323535.1"/>
    </source>
</evidence>
<evidence type="ECO:0000313" key="35">
    <source>
        <dbReference type="Proteomes" id="UP000466472"/>
    </source>
</evidence>
<dbReference type="SUPFAM" id="SSF48498">
    <property type="entry name" value="Tetracyclin repressor-like, C-terminal domain"/>
    <property type="match status" value="1"/>
</dbReference>
<proteinExistence type="predicted"/>
<evidence type="ECO:0000313" key="14">
    <source>
        <dbReference type="EMBL" id="KAB7236390.1"/>
    </source>
</evidence>
<dbReference type="EMBL" id="QSRH01000005">
    <property type="protein sequence ID" value="RGL02883.1"/>
    <property type="molecule type" value="Genomic_DNA"/>
</dbReference>
<evidence type="ECO:0000313" key="18">
    <source>
        <dbReference type="EMBL" id="KAB7393623.1"/>
    </source>
</evidence>
<protein>
    <submittedName>
        <fullName evidence="19">TetR family transcriptional regulator</fullName>
    </submittedName>
    <submittedName>
        <fullName evidence="18">TetR/AcrR family transcriptional regulator</fullName>
    </submittedName>
</protein>
<dbReference type="Pfam" id="PF00440">
    <property type="entry name" value="TetR_N"/>
    <property type="match status" value="1"/>
</dbReference>
<dbReference type="InterPro" id="IPR050109">
    <property type="entry name" value="HTH-type_TetR-like_transc_reg"/>
</dbReference>
<accession>A0A1D7MTY8</accession>
<evidence type="ECO:0000313" key="38">
    <source>
        <dbReference type="Proteomes" id="UP000476628"/>
    </source>
</evidence>
<reference evidence="26 27" key="2">
    <citation type="submission" date="2018-08" db="EMBL/GenBank/DDBJ databases">
        <title>A genome reference for cultivated species of the human gut microbiota.</title>
        <authorList>
            <person name="Zou Y."/>
            <person name="Xue W."/>
            <person name="Luo G."/>
        </authorList>
    </citation>
    <scope>NUCLEOTIDE SEQUENCE [LARGE SCALE GENOMIC DNA]</scope>
    <source>
        <strain evidence="24 28">AF11-12</strain>
        <strain evidence="23 27">TF06-45A</strain>
        <strain evidence="22 26">TF08-4AC</strain>
    </source>
</reference>
<evidence type="ECO:0000313" key="33">
    <source>
        <dbReference type="Proteomes" id="UP000460881"/>
    </source>
</evidence>
<dbReference type="Proteomes" id="UP000451234">
    <property type="component" value="Unassembled WGS sequence"/>
</dbReference>
<dbReference type="EMBL" id="WXDR01000005">
    <property type="protein sequence ID" value="MZU08270.1"/>
    <property type="molecule type" value="Genomic_DNA"/>
</dbReference>
<evidence type="ECO:0000313" key="23">
    <source>
        <dbReference type="EMBL" id="RGL52721.1"/>
    </source>
</evidence>
<dbReference type="InterPro" id="IPR025996">
    <property type="entry name" value="MT1864/Rv1816-like_C"/>
</dbReference>
<dbReference type="InterPro" id="IPR001647">
    <property type="entry name" value="HTH_TetR"/>
</dbReference>
<reference evidence="21 25" key="1">
    <citation type="journal article" date="2017" name="Anaerobe">
        <title>Quantification, isolation and characterization of Bifidobacterium from the vaginal microbiomes of reproductive aged women.</title>
        <authorList>
            <person name="Freitas A.C."/>
            <person name="Hill J.E."/>
        </authorList>
    </citation>
    <scope>NUCLEOTIDE SEQUENCE [LARGE SCALE GENOMIC DNA]</scope>
    <source>
        <strain evidence="21 25">N6D05</strain>
    </source>
</reference>
<dbReference type="Proteomes" id="UP000481350">
    <property type="component" value="Unassembled WGS sequence"/>
</dbReference>
<evidence type="ECO:0000313" key="19">
    <source>
        <dbReference type="EMBL" id="MZR88412.1"/>
    </source>
</evidence>
<dbReference type="EMBL" id="WDRC01000011">
    <property type="protein sequence ID" value="KAB7359095.1"/>
    <property type="molecule type" value="Genomic_DNA"/>
</dbReference>
<evidence type="ECO:0000313" key="16">
    <source>
        <dbReference type="EMBL" id="KAB7338232.1"/>
    </source>
</evidence>
<evidence type="ECO:0000313" key="30">
    <source>
        <dbReference type="Proteomes" id="UP000432196"/>
    </source>
</evidence>
<evidence type="ECO:0000256" key="3">
    <source>
        <dbReference type="ARBA" id="ARBA00023163"/>
    </source>
</evidence>
<keyword evidence="2 4" id="KW-0238">DNA-binding</keyword>
<dbReference type="Proteomes" id="UP000257074">
    <property type="component" value="Unassembled WGS sequence"/>
</dbReference>
<dbReference type="EMBL" id="WDRV01000002">
    <property type="protein sequence ID" value="KAB7323535.1"/>
    <property type="molecule type" value="Genomic_DNA"/>
</dbReference>
<evidence type="ECO:0000313" key="29">
    <source>
        <dbReference type="Proteomes" id="UP000430971"/>
    </source>
</evidence>
<dbReference type="EMBL" id="WDQK01000030">
    <property type="protein sequence ID" value="KAB7393623.1"/>
    <property type="molecule type" value="Genomic_DNA"/>
</dbReference>
<dbReference type="Proteomes" id="UP000460881">
    <property type="component" value="Unassembled WGS sequence"/>
</dbReference>
<reference evidence="29 30" key="3">
    <citation type="journal article" date="2019" name="Nat. Med.">
        <title>A library of human gut bacterial isolates paired with longitudinal multiomics data enables mechanistic microbiome research.</title>
        <authorList>
            <person name="Poyet M."/>
            <person name="Groussin M."/>
            <person name="Gibbons S.M."/>
            <person name="Avila-Pacheco J."/>
            <person name="Jiang X."/>
            <person name="Kearney S.M."/>
            <person name="Perrotta A.R."/>
            <person name="Berdy B."/>
            <person name="Zhao S."/>
            <person name="Lieberman T.D."/>
            <person name="Swanson P.K."/>
            <person name="Smith M."/>
            <person name="Roesemann S."/>
            <person name="Alexander J.E."/>
            <person name="Rich S.A."/>
            <person name="Livny J."/>
            <person name="Vlamakis H."/>
            <person name="Clish C."/>
            <person name="Bullock K."/>
            <person name="Deik A."/>
            <person name="Scott J."/>
            <person name="Pierce K.A."/>
            <person name="Xavier R.J."/>
            <person name="Alm E.J."/>
        </authorList>
    </citation>
    <scope>NUCLEOTIDE SEQUENCE [LARGE SCALE GENOMIC DNA]</scope>
    <source>
        <strain evidence="14 32">BIOML-A118</strain>
        <strain evidence="13 38">BIOML-A136</strain>
        <strain evidence="12 34">BIOML-A166</strain>
        <strain evidence="11 30">BIOML-A201</strain>
        <strain evidence="10 36">BIOML-A210</strain>
        <strain evidence="8 40">BIOML-A283</strain>
        <strain evidence="9 41">BIOML-A284</strain>
        <strain evidence="7 39">BIOML-A320</strain>
        <strain evidence="18 37">BIOML-A37</strain>
        <strain evidence="19 35">BIOML-A395</strain>
        <strain evidence="20">BIOML-A409</strain>
        <strain evidence="17 33">BIOML-A55</strain>
        <strain evidence="16 29">BIOML-A65</strain>
        <strain evidence="15 31">BIOML-A75</strain>
    </source>
</reference>
<dbReference type="Gene3D" id="1.10.357.10">
    <property type="entry name" value="Tetracycline Repressor, domain 2"/>
    <property type="match status" value="1"/>
</dbReference>
<dbReference type="EMBL" id="WDWL01000008">
    <property type="protein sequence ID" value="KAB7072292.1"/>
    <property type="molecule type" value="Genomic_DNA"/>
</dbReference>
<dbReference type="PANTHER" id="PTHR30055">
    <property type="entry name" value="HTH-TYPE TRANSCRIPTIONAL REGULATOR RUTR"/>
    <property type="match status" value="1"/>
</dbReference>
<evidence type="ECO:0000259" key="6">
    <source>
        <dbReference type="PROSITE" id="PS50977"/>
    </source>
</evidence>
<evidence type="ECO:0000313" key="28">
    <source>
        <dbReference type="Proteomes" id="UP000265775"/>
    </source>
</evidence>
<evidence type="ECO:0000256" key="4">
    <source>
        <dbReference type="PROSITE-ProRule" id="PRU00335"/>
    </source>
</evidence>
<dbReference type="Proteomes" id="UP000461165">
    <property type="component" value="Unassembled WGS sequence"/>
</dbReference>
<evidence type="ECO:0000256" key="2">
    <source>
        <dbReference type="ARBA" id="ARBA00023125"/>
    </source>
</evidence>
<evidence type="ECO:0000313" key="13">
    <source>
        <dbReference type="EMBL" id="KAB7202142.1"/>
    </source>
</evidence>
<sequence>MACTHPRITDMTQSQPRSKRTPTLEIHGRILDAARRIVERDGVDGLTIRALSAQADVSPTSIYQHIGGKQAVCDALIDTYFTDLREQLIAIDESDPVLRLRRAGIIYREHALDAPGIYALVWMGQASDSAQHCLDAITQIIRYGQAASVFRGDDPHLIASSIWVSIHGFIQFELRSAQPRTRGRERVDRSYGYLLDLLIRGIQR</sequence>
<dbReference type="EMBL" id="WDZP01000005">
    <property type="protein sequence ID" value="KAB6919439.1"/>
    <property type="molecule type" value="Genomic_DNA"/>
</dbReference>
<dbReference type="InterPro" id="IPR036271">
    <property type="entry name" value="Tet_transcr_reg_TetR-rel_C_sf"/>
</dbReference>
<dbReference type="Proteomes" id="UP000432196">
    <property type="component" value="Unassembled WGS sequence"/>
</dbReference>
<name>A0A1D7MTY8_BIFLN</name>
<dbReference type="Pfam" id="PF13305">
    <property type="entry name" value="TetR_C_33"/>
    <property type="match status" value="1"/>
</dbReference>
<dbReference type="Proteomes" id="UP000430971">
    <property type="component" value="Unassembled WGS sequence"/>
</dbReference>
<dbReference type="EMBL" id="WDVF01000005">
    <property type="protein sequence ID" value="KAB7136489.1"/>
    <property type="molecule type" value="Genomic_DNA"/>
</dbReference>
<keyword evidence="3" id="KW-0804">Transcription</keyword>
<feature type="domain" description="HTH tetR-type" evidence="6">
    <location>
        <begin position="24"/>
        <end position="84"/>
    </location>
</feature>
<dbReference type="PROSITE" id="PS50977">
    <property type="entry name" value="HTH_TETR_2"/>
    <property type="match status" value="1"/>
</dbReference>
<comment type="caution">
    <text evidence="18">The sequence shown here is derived from an EMBL/GenBank/DDBJ whole genome shotgun (WGS) entry which is preliminary data.</text>
</comment>
<dbReference type="InterPro" id="IPR009057">
    <property type="entry name" value="Homeodomain-like_sf"/>
</dbReference>
<evidence type="ECO:0000313" key="31">
    <source>
        <dbReference type="Proteomes" id="UP000451234"/>
    </source>
</evidence>
<dbReference type="EMBL" id="WDZO01000004">
    <property type="protein sequence ID" value="KAB6913991.1"/>
    <property type="molecule type" value="Genomic_DNA"/>
</dbReference>
<dbReference type="Gene3D" id="1.10.10.60">
    <property type="entry name" value="Homeodomain-like"/>
    <property type="match status" value="1"/>
</dbReference>
<dbReference type="Proteomes" id="UP000261186">
    <property type="component" value="Unassembled WGS sequence"/>
</dbReference>
<dbReference type="SMR" id="A0A1D7MTY8"/>
<evidence type="ECO:0000313" key="41">
    <source>
        <dbReference type="Proteomes" id="UP000491334"/>
    </source>
</evidence>
<evidence type="ECO:0000313" key="34">
    <source>
        <dbReference type="Proteomes" id="UP000461165"/>
    </source>
</evidence>
<evidence type="ECO:0000313" key="40">
    <source>
        <dbReference type="Proteomes" id="UP000481350"/>
    </source>
</evidence>
<dbReference type="EMBL" id="WDTJ01000004">
    <property type="protein sequence ID" value="KAB7236390.1"/>
    <property type="molecule type" value="Genomic_DNA"/>
</dbReference>
<dbReference type="Proteomes" id="UP000638311">
    <property type="component" value="Unassembled WGS sequence"/>
</dbReference>
<dbReference type="Proteomes" id="UP000265775">
    <property type="component" value="Unassembled WGS sequence"/>
</dbReference>
<evidence type="ECO:0000313" key="11">
    <source>
        <dbReference type="EMBL" id="KAB7072292.1"/>
    </source>
</evidence>
<keyword evidence="1" id="KW-0805">Transcription regulation</keyword>
<dbReference type="EMBL" id="WDWU01000009">
    <property type="protein sequence ID" value="KAB7056731.1"/>
    <property type="molecule type" value="Genomic_DNA"/>
</dbReference>
<feature type="region of interest" description="Disordered" evidence="5">
    <location>
        <begin position="1"/>
        <end position="21"/>
    </location>
</feature>
<dbReference type="Proteomes" id="UP000476628">
    <property type="component" value="Unassembled WGS sequence"/>
</dbReference>
<dbReference type="EMBL" id="QSRZ01000001">
    <property type="protein sequence ID" value="RGL52721.1"/>
    <property type="molecule type" value="Genomic_DNA"/>
</dbReference>
<dbReference type="GO" id="GO:0003700">
    <property type="term" value="F:DNA-binding transcription factor activity"/>
    <property type="evidence" value="ECO:0007669"/>
    <property type="project" value="TreeGrafter"/>
</dbReference>
<evidence type="ECO:0000256" key="5">
    <source>
        <dbReference type="SAM" id="MobiDB-lite"/>
    </source>
</evidence>
<dbReference type="Proteomes" id="UP000478746">
    <property type="component" value="Unassembled WGS sequence"/>
</dbReference>
<evidence type="ECO:0000313" key="24">
    <source>
        <dbReference type="EMBL" id="RGW65257.1"/>
    </source>
</evidence>
<dbReference type="PANTHER" id="PTHR30055:SF234">
    <property type="entry name" value="HTH-TYPE TRANSCRIPTIONAL REGULATOR BETI"/>
    <property type="match status" value="1"/>
</dbReference>
<evidence type="ECO:0000313" key="25">
    <source>
        <dbReference type="Proteomes" id="UP000257074"/>
    </source>
</evidence>
<dbReference type="Proteomes" id="UP000466472">
    <property type="component" value="Unassembled WGS sequence"/>
</dbReference>
<evidence type="ECO:0000313" key="10">
    <source>
        <dbReference type="EMBL" id="KAB7056731.1"/>
    </source>
</evidence>
<dbReference type="Proteomes" id="UP000468842">
    <property type="component" value="Unassembled WGS sequence"/>
</dbReference>
<evidence type="ECO:0000313" key="8">
    <source>
        <dbReference type="EMBL" id="KAB6913991.1"/>
    </source>
</evidence>
<dbReference type="EMBL" id="QSAR01000003">
    <property type="protein sequence ID" value="RGW65257.1"/>
    <property type="molecule type" value="Genomic_DNA"/>
</dbReference>
<evidence type="ECO:0000313" key="22">
    <source>
        <dbReference type="EMBL" id="RGL02883.1"/>
    </source>
</evidence>
<evidence type="ECO:0000313" key="36">
    <source>
        <dbReference type="Proteomes" id="UP000467387"/>
    </source>
</evidence>
<dbReference type="EMBL" id="WXEF01000005">
    <property type="protein sequence ID" value="MZR88412.1"/>
    <property type="molecule type" value="Genomic_DNA"/>
</dbReference>
<dbReference type="AlphaFoldDB" id="A0A1D7MTY8"/>
<dbReference type="EMBL" id="WEAY01000005">
    <property type="protein sequence ID" value="KAB6838520.1"/>
    <property type="molecule type" value="Genomic_DNA"/>
</dbReference>
<evidence type="ECO:0000313" key="20">
    <source>
        <dbReference type="EMBL" id="MZU08270.1"/>
    </source>
</evidence>
<dbReference type="EMBL" id="NJNR01000039">
    <property type="protein sequence ID" value="RDX07374.1"/>
    <property type="molecule type" value="Genomic_DNA"/>
</dbReference>
<dbReference type="Proteomes" id="UP000491334">
    <property type="component" value="Unassembled WGS sequence"/>
</dbReference>
<evidence type="ECO:0000313" key="21">
    <source>
        <dbReference type="EMBL" id="RDX07374.1"/>
    </source>
</evidence>
<evidence type="ECO:0000313" key="9">
    <source>
        <dbReference type="EMBL" id="KAB6919439.1"/>
    </source>
</evidence>
<organism evidence="18 37">
    <name type="scientific">Bifidobacterium longum</name>
    <dbReference type="NCBI Taxonomy" id="216816"/>
    <lineage>
        <taxon>Bacteria</taxon>
        <taxon>Bacillati</taxon>
        <taxon>Actinomycetota</taxon>
        <taxon>Actinomycetes</taxon>
        <taxon>Bifidobacteriales</taxon>
        <taxon>Bifidobacteriaceae</taxon>
        <taxon>Bifidobacterium</taxon>
    </lineage>
</organism>
<evidence type="ECO:0000313" key="39">
    <source>
        <dbReference type="Proteomes" id="UP000478746"/>
    </source>
</evidence>
<evidence type="ECO:0000313" key="12">
    <source>
        <dbReference type="EMBL" id="KAB7136489.1"/>
    </source>
</evidence>
<evidence type="ECO:0000313" key="26">
    <source>
        <dbReference type="Proteomes" id="UP000261186"/>
    </source>
</evidence>
<dbReference type="Proteomes" id="UP000467387">
    <property type="component" value="Unassembled WGS sequence"/>
</dbReference>
<dbReference type="Proteomes" id="UP000261288">
    <property type="component" value="Unassembled WGS sequence"/>
</dbReference>
<gene>
    <name evidence="21" type="ORF">CE169_07490</name>
    <name evidence="24" type="ORF">DWV59_03840</name>
    <name evidence="23" type="ORF">DXC63_01310</name>
    <name evidence="22" type="ORF">DXC85_07300</name>
    <name evidence="18" type="ORF">GBB40_09730</name>
    <name evidence="17" type="ORF">GBB63_05130</name>
    <name evidence="15" type="ORF">GBB65_01955</name>
    <name evidence="16" type="ORF">GBB73_05065</name>
    <name evidence="14" type="ORF">GBC43_04225</name>
    <name evidence="13" type="ORF">GBC45_09735</name>
    <name evidence="12" type="ORF">GBC97_03600</name>
    <name evidence="11" type="ORF">GBI83_06855</name>
    <name evidence="10" type="ORF">GBI87_07160</name>
    <name evidence="8" type="ORF">GBJ98_03065</name>
    <name evidence="9" type="ORF">GBK06_03395</name>
    <name evidence="7" type="ORF">GBK08_03700</name>
    <name evidence="19" type="ORF">GT999_03655</name>
    <name evidence="20" type="ORF">GUA24_04390</name>
</gene>
<dbReference type="EMBL" id="WDUB01000018">
    <property type="protein sequence ID" value="KAB7202142.1"/>
    <property type="molecule type" value="Genomic_DNA"/>
</dbReference>
<dbReference type="SUPFAM" id="SSF46689">
    <property type="entry name" value="Homeodomain-like"/>
    <property type="match status" value="1"/>
</dbReference>
<dbReference type="GO" id="GO:0000976">
    <property type="term" value="F:transcription cis-regulatory region binding"/>
    <property type="evidence" value="ECO:0007669"/>
    <property type="project" value="TreeGrafter"/>
</dbReference>
<evidence type="ECO:0000313" key="27">
    <source>
        <dbReference type="Proteomes" id="UP000261288"/>
    </source>
</evidence>
<evidence type="ECO:0000313" key="37">
    <source>
        <dbReference type="Proteomes" id="UP000468842"/>
    </source>
</evidence>
<feature type="DNA-binding region" description="H-T-H motif" evidence="4">
    <location>
        <begin position="47"/>
        <end position="66"/>
    </location>
</feature>
<dbReference type="Proteomes" id="UP000460333">
    <property type="component" value="Unassembled WGS sequence"/>
</dbReference>